<comment type="caution">
    <text evidence="2">The sequence shown here is derived from an EMBL/GenBank/DDBJ whole genome shotgun (WGS) entry which is preliminary data.</text>
</comment>
<proteinExistence type="predicted"/>
<protein>
    <submittedName>
        <fullName evidence="2">Phosphotransferase</fullName>
    </submittedName>
</protein>
<name>A0ABT5ZJY8_9ACTN</name>
<evidence type="ECO:0000313" key="3">
    <source>
        <dbReference type="Proteomes" id="UP001216579"/>
    </source>
</evidence>
<organism evidence="2 3">
    <name type="scientific">Streptomyces silvisoli</name>
    <dbReference type="NCBI Taxonomy" id="3034235"/>
    <lineage>
        <taxon>Bacteria</taxon>
        <taxon>Bacillati</taxon>
        <taxon>Actinomycetota</taxon>
        <taxon>Actinomycetes</taxon>
        <taxon>Kitasatosporales</taxon>
        <taxon>Streptomycetaceae</taxon>
        <taxon>Streptomyces</taxon>
    </lineage>
</organism>
<evidence type="ECO:0000259" key="1">
    <source>
        <dbReference type="Pfam" id="PF01636"/>
    </source>
</evidence>
<dbReference type="InterPro" id="IPR002575">
    <property type="entry name" value="Aminoglycoside_PTrfase"/>
</dbReference>
<feature type="domain" description="Aminoglycoside phosphotransferase" evidence="1">
    <location>
        <begin position="5"/>
        <end position="142"/>
    </location>
</feature>
<sequence>MSALLHRQAGQLIRLLHDATPKPAVLKEPARTFIHRAVNTLEIQLLRCSRFLSAEEEALVRELAATLGSPEMGDLPTGYCHGDNRPRNWSWHDSHKTAALLHFERCEPNLRLRDIARLAYGPWIHRDDLREAYLDGYGQDLTDVERAALPAFAALDALNSLRFGHVALDTEAILRARVALAHLMEESSPA</sequence>
<dbReference type="RefSeq" id="WP_276093587.1">
    <property type="nucleotide sequence ID" value="NZ_JARJBC010000006.1"/>
</dbReference>
<dbReference type="Proteomes" id="UP001216579">
    <property type="component" value="Unassembled WGS sequence"/>
</dbReference>
<dbReference type="SUPFAM" id="SSF56112">
    <property type="entry name" value="Protein kinase-like (PK-like)"/>
    <property type="match status" value="1"/>
</dbReference>
<evidence type="ECO:0000313" key="2">
    <source>
        <dbReference type="EMBL" id="MDF3290142.1"/>
    </source>
</evidence>
<dbReference type="EMBL" id="JARJBC010000006">
    <property type="protein sequence ID" value="MDF3290142.1"/>
    <property type="molecule type" value="Genomic_DNA"/>
</dbReference>
<dbReference type="InterPro" id="IPR011009">
    <property type="entry name" value="Kinase-like_dom_sf"/>
</dbReference>
<dbReference type="Gene3D" id="3.90.1200.10">
    <property type="match status" value="1"/>
</dbReference>
<keyword evidence="3" id="KW-1185">Reference proteome</keyword>
<accession>A0ABT5ZJY8</accession>
<gene>
    <name evidence="2" type="ORF">P3G67_12985</name>
</gene>
<dbReference type="Pfam" id="PF01636">
    <property type="entry name" value="APH"/>
    <property type="match status" value="1"/>
</dbReference>
<reference evidence="2 3" key="1">
    <citation type="submission" date="2023-03" db="EMBL/GenBank/DDBJ databases">
        <title>Draft genome sequence of Streptomyces sp. RB6PN23 isolated from peat swamp forest in Thailand.</title>
        <authorList>
            <person name="Klaysubun C."/>
            <person name="Duangmal K."/>
        </authorList>
    </citation>
    <scope>NUCLEOTIDE SEQUENCE [LARGE SCALE GENOMIC DNA]</scope>
    <source>
        <strain evidence="2 3">RB6PN23</strain>
    </source>
</reference>